<sequence length="355" mass="37883">MLPLAARPESDKSGTGHDLEVYRDQLAELDRDLARGLILASEAEQARAEIGRRILRLGDTSSAPASVSRSGTGLRLVSAAAVLAVPLISWTIYANLGSPDLPSQPLSERLTRNPAESTVEELVARAEAHLASNPSDGKGWDVLAPIYMRTQRFAEASLAYENAIKLLGSSADRQAGLGEARINMAGGRIADDARAAFAMALKHDGANPKARFFVAMASAQDGHMEEAVAGWTRMRDDLPEGSPWRNAAEQALLQAGQAPVARGPGQDEVEAAAGMSAGDRADMIAGMVERLDERLRENPRDAEGWKQLIRSHLVLGDEEKARDALARAAAAFGPQSEEARMLVAFASANGLKMTE</sequence>
<name>A0A7W9VU04_9HYPH</name>
<organism evidence="6 7">
    <name type="scientific">Aquamicrobium lusatiense</name>
    <dbReference type="NCBI Taxonomy" id="89772"/>
    <lineage>
        <taxon>Bacteria</taxon>
        <taxon>Pseudomonadati</taxon>
        <taxon>Pseudomonadota</taxon>
        <taxon>Alphaproteobacteria</taxon>
        <taxon>Hyphomicrobiales</taxon>
        <taxon>Phyllobacteriaceae</taxon>
        <taxon>Aquamicrobium</taxon>
    </lineage>
</organism>
<gene>
    <name evidence="6" type="ORF">HNR59_001679</name>
</gene>
<dbReference type="GO" id="GO:0017004">
    <property type="term" value="P:cytochrome complex assembly"/>
    <property type="evidence" value="ECO:0007669"/>
    <property type="project" value="UniProtKB-KW"/>
</dbReference>
<dbReference type="Pfam" id="PF23914">
    <property type="entry name" value="TPR_CcmH_CycH"/>
    <property type="match status" value="1"/>
</dbReference>
<dbReference type="InterPro" id="IPR011990">
    <property type="entry name" value="TPR-like_helical_dom_sf"/>
</dbReference>
<dbReference type="EMBL" id="JACHEU010000001">
    <property type="protein sequence ID" value="MBB6012334.1"/>
    <property type="molecule type" value="Genomic_DNA"/>
</dbReference>
<keyword evidence="3" id="KW-0201">Cytochrome c-type biogenesis</keyword>
<keyword evidence="7" id="KW-1185">Reference proteome</keyword>
<dbReference type="SUPFAM" id="SSF48452">
    <property type="entry name" value="TPR-like"/>
    <property type="match status" value="1"/>
</dbReference>
<dbReference type="NCBIfam" id="TIGR03142">
    <property type="entry name" value="cytochro_ccmI"/>
    <property type="match status" value="1"/>
</dbReference>
<dbReference type="PANTHER" id="PTHR47870:SF1">
    <property type="entry name" value="CYTOCHROME C-TYPE BIOGENESIS PROTEIN CCMH"/>
    <property type="match status" value="1"/>
</dbReference>
<comment type="subcellular location">
    <subcellularLocation>
        <location evidence="1">Cell envelope</location>
    </subcellularLocation>
</comment>
<dbReference type="PANTHER" id="PTHR47870">
    <property type="entry name" value="CYTOCHROME C-TYPE BIOGENESIS PROTEIN CCMH"/>
    <property type="match status" value="1"/>
</dbReference>
<keyword evidence="2" id="KW-0677">Repeat</keyword>
<dbReference type="InterPro" id="IPR051263">
    <property type="entry name" value="C-type_cytochrome_biogenesis"/>
</dbReference>
<evidence type="ECO:0000313" key="7">
    <source>
        <dbReference type="Proteomes" id="UP000533306"/>
    </source>
</evidence>
<comment type="caution">
    <text evidence="6">The sequence shown here is derived from an EMBL/GenBank/DDBJ whole genome shotgun (WGS) entry which is preliminary data.</text>
</comment>
<dbReference type="AlphaFoldDB" id="A0A7W9VU04"/>
<evidence type="ECO:0000313" key="6">
    <source>
        <dbReference type="EMBL" id="MBB6012334.1"/>
    </source>
</evidence>
<dbReference type="InterPro" id="IPR017560">
    <property type="entry name" value="Cyt_c_biogenesis_CcmI"/>
</dbReference>
<accession>A0A7W9VU04</accession>
<protein>
    <submittedName>
        <fullName evidence="6">Cytochrome c-type biogenesis protein CcmH</fullName>
    </submittedName>
</protein>
<evidence type="ECO:0000256" key="3">
    <source>
        <dbReference type="ARBA" id="ARBA00022748"/>
    </source>
</evidence>
<evidence type="ECO:0000256" key="1">
    <source>
        <dbReference type="ARBA" id="ARBA00004196"/>
    </source>
</evidence>
<keyword evidence="4" id="KW-0802">TPR repeat</keyword>
<evidence type="ECO:0000259" key="5">
    <source>
        <dbReference type="Pfam" id="PF23914"/>
    </source>
</evidence>
<evidence type="ECO:0000256" key="4">
    <source>
        <dbReference type="ARBA" id="ARBA00022803"/>
    </source>
</evidence>
<reference evidence="6 7" key="1">
    <citation type="submission" date="2020-08" db="EMBL/GenBank/DDBJ databases">
        <title>Genomic Encyclopedia of Type Strains, Phase IV (KMG-IV): sequencing the most valuable type-strain genomes for metagenomic binning, comparative biology and taxonomic classification.</title>
        <authorList>
            <person name="Goeker M."/>
        </authorList>
    </citation>
    <scope>NUCLEOTIDE SEQUENCE [LARGE SCALE GENOMIC DNA]</scope>
    <source>
        <strain evidence="6 7">DSM 11099</strain>
    </source>
</reference>
<dbReference type="InterPro" id="IPR056413">
    <property type="entry name" value="TPR_CcmH_CycH"/>
</dbReference>
<dbReference type="Gene3D" id="1.25.40.10">
    <property type="entry name" value="Tetratricopeptide repeat domain"/>
    <property type="match status" value="2"/>
</dbReference>
<evidence type="ECO:0000256" key="2">
    <source>
        <dbReference type="ARBA" id="ARBA00022737"/>
    </source>
</evidence>
<proteinExistence type="predicted"/>
<feature type="domain" description="Cytochrome c-type biogenesis protein H TPR" evidence="5">
    <location>
        <begin position="119"/>
        <end position="243"/>
    </location>
</feature>
<dbReference type="GO" id="GO:0030313">
    <property type="term" value="C:cell envelope"/>
    <property type="evidence" value="ECO:0007669"/>
    <property type="project" value="UniProtKB-SubCell"/>
</dbReference>
<dbReference type="Proteomes" id="UP000533306">
    <property type="component" value="Unassembled WGS sequence"/>
</dbReference>